<dbReference type="PIRSF" id="PIRSF018300">
    <property type="entry name" value="DNA_pol_alph_2"/>
    <property type="match status" value="1"/>
</dbReference>
<feature type="domain" description="DNA polymerase alpha subunit B N-terminal" evidence="7">
    <location>
        <begin position="6"/>
        <end position="68"/>
    </location>
</feature>
<evidence type="ECO:0000256" key="5">
    <source>
        <dbReference type="ARBA" id="ARBA00023242"/>
    </source>
</evidence>
<sequence length="547" mass="61207">MAVSAEAIEDEFSSFGINLNENELNNCIGLCVRYTLSEEELADNWVAFSSSLPSNDQSLKESSLKKFDEYLEKQKKTTVIPINSQITNETEVPKTPANVGTKRQIDLVSPELPLKNSTPSLDVIGKYKNRTNSLNALVQYGDPRTNWIGERWEPNIQIWRKMGEYKYMYQSLRDVSYVFDDLIDYMGSIIVEENDLGEVANVSQQHPDPVICVGRICCEAADARLNSKSVLLQGSVSSSKGGTTSLDVSEVANYALFPGQVVAVRGSNPTGKIINVSEIYYPKVESPMSLKPSADKGILQMVVACGPFHIGDSLNFSPLEDFLKYVVNSKPQLCLLLGPIISARKLNANNWPSNLTFKEELDRVVNLIDLKLGESETKVYIVASSMECSETPVYPTPPFRVPSKNISVVSDPVKMRIEDLKVNLTSSDIFRHLTDQEIKYGGTYASREERILQYLLEQKSMYPLYPPSLHMNIDYVQWENYARIEETPHIIVLPSDYKGFIKAVNGILFVNPERLVKNDSGGTFARIAVDMNAEDVSSQITAEIVYI</sequence>
<name>A0AA88HKL5_ARTSF</name>
<dbReference type="InterPro" id="IPR013627">
    <property type="entry name" value="Pol_alpha_B_N"/>
</dbReference>
<organism evidence="9 10">
    <name type="scientific">Artemia franciscana</name>
    <name type="common">Brine shrimp</name>
    <name type="synonym">Artemia sanfranciscana</name>
    <dbReference type="NCBI Taxonomy" id="6661"/>
    <lineage>
        <taxon>Eukaryota</taxon>
        <taxon>Metazoa</taxon>
        <taxon>Ecdysozoa</taxon>
        <taxon>Arthropoda</taxon>
        <taxon>Crustacea</taxon>
        <taxon>Branchiopoda</taxon>
        <taxon>Anostraca</taxon>
        <taxon>Artemiidae</taxon>
        <taxon>Artemia</taxon>
    </lineage>
</organism>
<evidence type="ECO:0000256" key="1">
    <source>
        <dbReference type="ARBA" id="ARBA00004123"/>
    </source>
</evidence>
<evidence type="ECO:0000313" key="9">
    <source>
        <dbReference type="EMBL" id="KAK2707147.1"/>
    </source>
</evidence>
<feature type="domain" description="DNA polymerase alpha subunit B OB" evidence="8">
    <location>
        <begin position="178"/>
        <end position="280"/>
    </location>
</feature>
<dbReference type="InterPro" id="IPR054300">
    <property type="entry name" value="OB_DPOA2"/>
</dbReference>
<keyword evidence="5" id="KW-0539">Nucleus</keyword>
<feature type="domain" description="DNA polymerase alpha/delta/epsilon subunit B" evidence="6">
    <location>
        <begin position="302"/>
        <end position="502"/>
    </location>
</feature>
<dbReference type="Pfam" id="PF08418">
    <property type="entry name" value="Pol_alpha_B_N"/>
    <property type="match status" value="1"/>
</dbReference>
<dbReference type="InterPro" id="IPR016722">
    <property type="entry name" value="DNA_pol_alpha_bsu"/>
</dbReference>
<evidence type="ECO:0000313" key="10">
    <source>
        <dbReference type="Proteomes" id="UP001187531"/>
    </source>
</evidence>
<evidence type="ECO:0000256" key="2">
    <source>
        <dbReference type="ARBA" id="ARBA00007299"/>
    </source>
</evidence>
<dbReference type="GO" id="GO:0003677">
    <property type="term" value="F:DNA binding"/>
    <property type="evidence" value="ECO:0007669"/>
    <property type="project" value="InterPro"/>
</dbReference>
<comment type="caution">
    <text evidence="9">The sequence shown here is derived from an EMBL/GenBank/DDBJ whole genome shotgun (WGS) entry which is preliminary data.</text>
</comment>
<dbReference type="AlphaFoldDB" id="A0AA88HKL5"/>
<accession>A0AA88HKL5</accession>
<evidence type="ECO:0000256" key="3">
    <source>
        <dbReference type="ARBA" id="ARBA00018596"/>
    </source>
</evidence>
<keyword evidence="10" id="KW-1185">Reference proteome</keyword>
<evidence type="ECO:0000259" key="7">
    <source>
        <dbReference type="Pfam" id="PF08418"/>
    </source>
</evidence>
<dbReference type="Proteomes" id="UP001187531">
    <property type="component" value="Unassembled WGS sequence"/>
</dbReference>
<proteinExistence type="inferred from homology"/>
<gene>
    <name evidence="9" type="ORF">QYM36_014981</name>
</gene>
<dbReference type="InterPro" id="IPR007185">
    <property type="entry name" value="DNA_pol_a/d/e_bsu"/>
</dbReference>
<dbReference type="Gene3D" id="3.60.21.60">
    <property type="match status" value="2"/>
</dbReference>
<evidence type="ECO:0000259" key="8">
    <source>
        <dbReference type="Pfam" id="PF22062"/>
    </source>
</evidence>
<dbReference type="GO" id="GO:0005658">
    <property type="term" value="C:alpha DNA polymerase:primase complex"/>
    <property type="evidence" value="ECO:0007669"/>
    <property type="project" value="TreeGrafter"/>
</dbReference>
<comment type="subcellular location">
    <subcellularLocation>
        <location evidence="1">Nucleus</location>
    </subcellularLocation>
</comment>
<protein>
    <recommendedName>
        <fullName evidence="3">DNA polymerase alpha subunit B</fullName>
    </recommendedName>
</protein>
<dbReference type="GO" id="GO:0006270">
    <property type="term" value="P:DNA replication initiation"/>
    <property type="evidence" value="ECO:0007669"/>
    <property type="project" value="TreeGrafter"/>
</dbReference>
<comment type="similarity">
    <text evidence="2">Belongs to the DNA polymerase alpha subunit B family.</text>
</comment>
<keyword evidence="4" id="KW-0235">DNA replication</keyword>
<dbReference type="PANTHER" id="PTHR23061:SF12">
    <property type="entry name" value="DNA POLYMERASE ALPHA SUBUNIT B"/>
    <property type="match status" value="1"/>
</dbReference>
<dbReference type="InterPro" id="IPR043034">
    <property type="entry name" value="DNA_pol_alpha_B_N_sf"/>
</dbReference>
<evidence type="ECO:0000256" key="4">
    <source>
        <dbReference type="ARBA" id="ARBA00022705"/>
    </source>
</evidence>
<dbReference type="Pfam" id="PF22062">
    <property type="entry name" value="OB_DPOA2"/>
    <property type="match status" value="1"/>
</dbReference>
<dbReference type="EMBL" id="JAVRJZ010000019">
    <property type="protein sequence ID" value="KAK2707147.1"/>
    <property type="molecule type" value="Genomic_DNA"/>
</dbReference>
<dbReference type="Gene3D" id="1.10.8.530">
    <property type="entry name" value="DNA polymerase alpha-primase, subunit B, N-terminal domain"/>
    <property type="match status" value="1"/>
</dbReference>
<dbReference type="Pfam" id="PF04042">
    <property type="entry name" value="DNA_pol_E_B"/>
    <property type="match status" value="1"/>
</dbReference>
<dbReference type="PANTHER" id="PTHR23061">
    <property type="entry name" value="DNA POLYMERASE 2 ALPHA 70 KDA SUBUNIT"/>
    <property type="match status" value="1"/>
</dbReference>
<reference evidence="9" key="1">
    <citation type="submission" date="2023-07" db="EMBL/GenBank/DDBJ databases">
        <title>Chromosome-level genome assembly of Artemia franciscana.</title>
        <authorList>
            <person name="Jo E."/>
        </authorList>
    </citation>
    <scope>NUCLEOTIDE SEQUENCE</scope>
    <source>
        <tissue evidence="9">Whole body</tissue>
    </source>
</reference>
<evidence type="ECO:0000259" key="6">
    <source>
        <dbReference type="Pfam" id="PF04042"/>
    </source>
</evidence>